<gene>
    <name evidence="2" type="ORF">PMIN01_05804</name>
</gene>
<protein>
    <submittedName>
        <fullName evidence="2">Uncharacterized protein</fullName>
    </submittedName>
</protein>
<dbReference type="EMBL" id="WJXW01000005">
    <property type="protein sequence ID" value="KAF9735889.1"/>
    <property type="molecule type" value="Genomic_DNA"/>
</dbReference>
<dbReference type="Proteomes" id="UP000756921">
    <property type="component" value="Unassembled WGS sequence"/>
</dbReference>
<evidence type="ECO:0000256" key="1">
    <source>
        <dbReference type="SAM" id="MobiDB-lite"/>
    </source>
</evidence>
<feature type="region of interest" description="Disordered" evidence="1">
    <location>
        <begin position="63"/>
        <end position="82"/>
    </location>
</feature>
<dbReference type="OrthoDB" id="3790889at2759"/>
<comment type="caution">
    <text evidence="2">The sequence shown here is derived from an EMBL/GenBank/DDBJ whole genome shotgun (WGS) entry which is preliminary data.</text>
</comment>
<evidence type="ECO:0000313" key="3">
    <source>
        <dbReference type="Proteomes" id="UP000756921"/>
    </source>
</evidence>
<organism evidence="2 3">
    <name type="scientific">Paraphaeosphaeria minitans</name>
    <dbReference type="NCBI Taxonomy" id="565426"/>
    <lineage>
        <taxon>Eukaryota</taxon>
        <taxon>Fungi</taxon>
        <taxon>Dikarya</taxon>
        <taxon>Ascomycota</taxon>
        <taxon>Pezizomycotina</taxon>
        <taxon>Dothideomycetes</taxon>
        <taxon>Pleosporomycetidae</taxon>
        <taxon>Pleosporales</taxon>
        <taxon>Massarineae</taxon>
        <taxon>Didymosphaeriaceae</taxon>
        <taxon>Paraphaeosphaeria</taxon>
    </lineage>
</organism>
<accession>A0A9P6GKN0</accession>
<proteinExistence type="predicted"/>
<dbReference type="AlphaFoldDB" id="A0A9P6GKN0"/>
<keyword evidence="3" id="KW-1185">Reference proteome</keyword>
<evidence type="ECO:0000313" key="2">
    <source>
        <dbReference type="EMBL" id="KAF9735889.1"/>
    </source>
</evidence>
<sequence length="82" mass="9306">MPSVIYEIDPFADVVIVLKSPCRNFAPWDEAFPLSNNDLAESEKEQPICTTTSEEERAEITLSALNLPMEPYPESKSFRNQD</sequence>
<reference evidence="2" key="1">
    <citation type="journal article" date="2020" name="Mol. Plant Microbe Interact.">
        <title>Genome Sequence of the Biocontrol Agent Coniothyrium minitans strain Conio (IMI 134523).</title>
        <authorList>
            <person name="Patel D."/>
            <person name="Shittu T.A."/>
            <person name="Baroncelli R."/>
            <person name="Muthumeenakshi S."/>
            <person name="Osborne T.H."/>
            <person name="Janganan T.K."/>
            <person name="Sreenivasaprasad S."/>
        </authorList>
    </citation>
    <scope>NUCLEOTIDE SEQUENCE</scope>
    <source>
        <strain evidence="2">Conio</strain>
    </source>
</reference>
<name>A0A9P6GKN0_9PLEO</name>